<dbReference type="SUPFAM" id="SSF159894">
    <property type="entry name" value="YgaC/TfoX-N like"/>
    <property type="match status" value="1"/>
</dbReference>
<organism evidence="2 3">
    <name type="scientific">Hymenobacter aranciens</name>
    <dbReference type="NCBI Taxonomy" id="3063996"/>
    <lineage>
        <taxon>Bacteria</taxon>
        <taxon>Pseudomonadati</taxon>
        <taxon>Bacteroidota</taxon>
        <taxon>Cytophagia</taxon>
        <taxon>Cytophagales</taxon>
        <taxon>Hymenobacteraceae</taxon>
        <taxon>Hymenobacter</taxon>
    </lineage>
</organism>
<dbReference type="RefSeq" id="WP_305004840.1">
    <property type="nucleotide sequence ID" value="NZ_JAUQSY010000002.1"/>
</dbReference>
<keyword evidence="3" id="KW-1185">Reference proteome</keyword>
<protein>
    <submittedName>
        <fullName evidence="2">TfoX/Sxy family protein</fullName>
    </submittedName>
</protein>
<accession>A0ABT9BA03</accession>
<dbReference type="Gene3D" id="3.30.1460.30">
    <property type="entry name" value="YgaC/TfoX-N like chaperone"/>
    <property type="match status" value="1"/>
</dbReference>
<dbReference type="EMBL" id="JAUQSY010000002">
    <property type="protein sequence ID" value="MDO7873521.1"/>
    <property type="molecule type" value="Genomic_DNA"/>
</dbReference>
<feature type="domain" description="TfoX N-terminal" evidence="1">
    <location>
        <begin position="13"/>
        <end position="97"/>
    </location>
</feature>
<proteinExistence type="predicted"/>
<gene>
    <name evidence="2" type="ORF">Q5H93_02170</name>
</gene>
<comment type="caution">
    <text evidence="2">The sequence shown here is derived from an EMBL/GenBank/DDBJ whole genome shotgun (WGS) entry which is preliminary data.</text>
</comment>
<evidence type="ECO:0000313" key="3">
    <source>
        <dbReference type="Proteomes" id="UP001176429"/>
    </source>
</evidence>
<name>A0ABT9BA03_9BACT</name>
<evidence type="ECO:0000313" key="2">
    <source>
        <dbReference type="EMBL" id="MDO7873521.1"/>
    </source>
</evidence>
<dbReference type="Pfam" id="PF04993">
    <property type="entry name" value="TfoX_N"/>
    <property type="match status" value="1"/>
</dbReference>
<dbReference type="InterPro" id="IPR007076">
    <property type="entry name" value="TfoX_N"/>
</dbReference>
<reference evidence="2" key="1">
    <citation type="submission" date="2023-07" db="EMBL/GenBank/DDBJ databases">
        <authorList>
            <person name="Kim M.K."/>
        </authorList>
    </citation>
    <scope>NUCLEOTIDE SEQUENCE</scope>
    <source>
        <strain evidence="2">ASUV-10-1</strain>
    </source>
</reference>
<evidence type="ECO:0000259" key="1">
    <source>
        <dbReference type="Pfam" id="PF04993"/>
    </source>
</evidence>
<sequence length="110" mass="12548">MASDQLFIDFILDQLTPAGPVHAKKMFGEYGLYWDDKIFALVCDNRLYVKPTAAGRAYLQDALTEGAPFPGAKPYFLIEEELDDHRWLQQLVRLTVAELPAPKPKKPKRK</sequence>
<dbReference type="Proteomes" id="UP001176429">
    <property type="component" value="Unassembled WGS sequence"/>
</dbReference>